<dbReference type="Gene3D" id="3.10.450.50">
    <property type="match status" value="1"/>
</dbReference>
<dbReference type="InterPro" id="IPR037401">
    <property type="entry name" value="SnoaL-like"/>
</dbReference>
<name>A0A2U3PVT8_9BRAD</name>
<dbReference type="RefSeq" id="WP_122401614.1">
    <property type="nucleotide sequence ID" value="NZ_LS398110.1"/>
</dbReference>
<proteinExistence type="predicted"/>
<organism evidence="2 3">
    <name type="scientific">Bradyrhizobium vignae</name>
    <dbReference type="NCBI Taxonomy" id="1549949"/>
    <lineage>
        <taxon>Bacteria</taxon>
        <taxon>Pseudomonadati</taxon>
        <taxon>Pseudomonadota</taxon>
        <taxon>Alphaproteobacteria</taxon>
        <taxon>Hyphomicrobiales</taxon>
        <taxon>Nitrobacteraceae</taxon>
        <taxon>Bradyrhizobium</taxon>
    </lineage>
</organism>
<protein>
    <recommendedName>
        <fullName evidence="1">SnoaL-like domain-containing protein</fullName>
    </recommendedName>
</protein>
<dbReference type="Pfam" id="PF12680">
    <property type="entry name" value="SnoaL_2"/>
    <property type="match status" value="1"/>
</dbReference>
<dbReference type="SUPFAM" id="SSF54427">
    <property type="entry name" value="NTF2-like"/>
    <property type="match status" value="1"/>
</dbReference>
<gene>
    <name evidence="2" type="ORF">BRAD3257_2155</name>
</gene>
<sequence>MSFDPMAAAVDWLDAYRAGDIEALLEMYAEDAVVYCDCDQLAISGREHLRGYWAIHLQEHPAAELDDLQPSHGGAMISYVSGENVVHAVLDFNDAGKIRTLSCRPTHQASFTSCQDEVC</sequence>
<evidence type="ECO:0000259" key="1">
    <source>
        <dbReference type="Pfam" id="PF12680"/>
    </source>
</evidence>
<feature type="domain" description="SnoaL-like" evidence="1">
    <location>
        <begin position="11"/>
        <end position="68"/>
    </location>
</feature>
<dbReference type="KEGG" id="bvz:BRAD3257_2155"/>
<dbReference type="Proteomes" id="UP000246085">
    <property type="component" value="Chromosome BRAD3257"/>
</dbReference>
<accession>A0A2U3PVT8</accession>
<evidence type="ECO:0000313" key="2">
    <source>
        <dbReference type="EMBL" id="SPP93236.1"/>
    </source>
</evidence>
<dbReference type="EMBL" id="LS398110">
    <property type="protein sequence ID" value="SPP93236.1"/>
    <property type="molecule type" value="Genomic_DNA"/>
</dbReference>
<dbReference type="AlphaFoldDB" id="A0A2U3PVT8"/>
<reference evidence="2 3" key="1">
    <citation type="submission" date="2018-03" db="EMBL/GenBank/DDBJ databases">
        <authorList>
            <person name="Gully D."/>
        </authorList>
    </citation>
    <scope>NUCLEOTIDE SEQUENCE [LARGE SCALE GENOMIC DNA]</scope>
    <source>
        <strain evidence="2">ORS3257</strain>
    </source>
</reference>
<dbReference type="InterPro" id="IPR032710">
    <property type="entry name" value="NTF2-like_dom_sf"/>
</dbReference>
<evidence type="ECO:0000313" key="3">
    <source>
        <dbReference type="Proteomes" id="UP000246085"/>
    </source>
</evidence>